<gene>
    <name evidence="12" type="ORF">DCHRY22_LOCUS3544</name>
</gene>
<dbReference type="InterPro" id="IPR036770">
    <property type="entry name" value="Ankyrin_rpt-contain_sf"/>
</dbReference>
<dbReference type="OrthoDB" id="407555at2759"/>
<dbReference type="SMART" id="SM01076">
    <property type="entry name" value="CG-1"/>
    <property type="match status" value="1"/>
</dbReference>
<feature type="compositionally biased region" description="Low complexity" evidence="10">
    <location>
        <begin position="1028"/>
        <end position="1041"/>
    </location>
</feature>
<evidence type="ECO:0000313" key="12">
    <source>
        <dbReference type="EMBL" id="CAG9562152.1"/>
    </source>
</evidence>
<evidence type="ECO:0000256" key="7">
    <source>
        <dbReference type="ARBA" id="ARBA00023163"/>
    </source>
</evidence>
<feature type="compositionally biased region" description="Polar residues" evidence="10">
    <location>
        <begin position="1193"/>
        <end position="1207"/>
    </location>
</feature>
<comment type="caution">
    <text evidence="12">The sequence shown here is derived from an EMBL/GenBank/DDBJ whole genome shotgun (WGS) entry which is preliminary data.</text>
</comment>
<dbReference type="InterPro" id="IPR005559">
    <property type="entry name" value="CG-1_dom"/>
</dbReference>
<dbReference type="Pfam" id="PF01833">
    <property type="entry name" value="TIG"/>
    <property type="match status" value="1"/>
</dbReference>
<feature type="region of interest" description="Disordered" evidence="10">
    <location>
        <begin position="265"/>
        <end position="302"/>
    </location>
</feature>
<feature type="region of interest" description="Disordered" evidence="10">
    <location>
        <begin position="552"/>
        <end position="577"/>
    </location>
</feature>
<feature type="region of interest" description="Disordered" evidence="10">
    <location>
        <begin position="1028"/>
        <end position="1051"/>
    </location>
</feature>
<dbReference type="InterPro" id="IPR014756">
    <property type="entry name" value="Ig_E-set"/>
</dbReference>
<evidence type="ECO:0000256" key="6">
    <source>
        <dbReference type="ARBA" id="ARBA00023159"/>
    </source>
</evidence>
<keyword evidence="7" id="KW-0804">Transcription</keyword>
<dbReference type="SUPFAM" id="SSF48403">
    <property type="entry name" value="Ankyrin repeat"/>
    <property type="match status" value="1"/>
</dbReference>
<keyword evidence="13" id="KW-1185">Reference proteome</keyword>
<dbReference type="GO" id="GO:0005634">
    <property type="term" value="C:nucleus"/>
    <property type="evidence" value="ECO:0007669"/>
    <property type="project" value="UniProtKB-SubCell"/>
</dbReference>
<feature type="compositionally biased region" description="Basic and acidic residues" evidence="10">
    <location>
        <begin position="566"/>
        <end position="576"/>
    </location>
</feature>
<dbReference type="InterPro" id="IPR000048">
    <property type="entry name" value="IQ_motif_EF-hand-BS"/>
</dbReference>
<dbReference type="GO" id="GO:0048468">
    <property type="term" value="P:cell development"/>
    <property type="evidence" value="ECO:0007669"/>
    <property type="project" value="UniProtKB-ARBA"/>
</dbReference>
<dbReference type="InterPro" id="IPR013783">
    <property type="entry name" value="Ig-like_fold"/>
</dbReference>
<dbReference type="SMART" id="SM00015">
    <property type="entry name" value="IQ"/>
    <property type="match status" value="3"/>
</dbReference>
<evidence type="ECO:0000256" key="2">
    <source>
        <dbReference type="ARBA" id="ARBA00008267"/>
    </source>
</evidence>
<name>A0A8J2QG64_9NEOP</name>
<dbReference type="Pfam" id="PF03859">
    <property type="entry name" value="CG-1"/>
    <property type="match status" value="1"/>
</dbReference>
<evidence type="ECO:0000256" key="3">
    <source>
        <dbReference type="ARBA" id="ARBA00022737"/>
    </source>
</evidence>
<dbReference type="Gene3D" id="1.20.5.190">
    <property type="match status" value="1"/>
</dbReference>
<dbReference type="PANTHER" id="PTHR23335">
    <property type="entry name" value="CALMODULIN-BINDING TRANSCRIPTION ACTIVATOR CAMTA"/>
    <property type="match status" value="1"/>
</dbReference>
<feature type="compositionally biased region" description="Polar residues" evidence="10">
    <location>
        <begin position="552"/>
        <end position="564"/>
    </location>
</feature>
<dbReference type="AlphaFoldDB" id="A0A8J2QG64"/>
<comment type="similarity">
    <text evidence="2">Belongs to the CAMTA family.</text>
</comment>
<evidence type="ECO:0000256" key="4">
    <source>
        <dbReference type="ARBA" id="ARBA00023015"/>
    </source>
</evidence>
<keyword evidence="5" id="KW-0040">ANK repeat</keyword>
<evidence type="ECO:0000256" key="5">
    <source>
        <dbReference type="ARBA" id="ARBA00023043"/>
    </source>
</evidence>
<keyword evidence="4" id="KW-0805">Transcription regulation</keyword>
<dbReference type="EMBL" id="CAKASE010000047">
    <property type="protein sequence ID" value="CAG9562152.1"/>
    <property type="molecule type" value="Genomic_DNA"/>
</dbReference>
<proteinExistence type="inferred from homology"/>
<sequence length="1234" mass="137362">MKAELQMKSVAMVQLVEIPSPSDGEPIKLPENLESLPRAEHFAAQRHRWNTNEEIAAILISFDKHGDWQSKEVKIRPKSGSMLLYSRKKVRYRRDGYCWKKRKDGKTTREDHMKLKVQGTECIYGCYVHSAILPTFHRRCYWLLQNPDIVLVHYLNVPYPDDNKLATVAPSLALWADKKEWTKDELVSQLKPMFFSEDEPDVNSDLEISGKMFQTTETVEAIVGQLMEKQRAARAAALARQLECGCPDSTCQDSRTCAHPMRRIQTAKAPASDHHVSSTTGPSPRPMAQPPRQYTRDHRATTQSSPLLLSLGQIQGGGGLLILNGTSNSSQQHSSLVSPLSVTSFVCEEPRDRYRQQYKPTFVLKREIPDSQQNTCLTNTESTFEVESRVEEKVEIETFDRKIKMEPRSRNNIIASAPATPSRYPDLVERLESKIHTDHCEDTLVLLGTDAHLESSSGFFDETLELSHEDIQKTLSANMPTCELNRSGVRSTETANVMVSGIDTMDFIESCEAVASPTHVVDDNVFVNLDAFDMLGDFPELEVLDPSTISTNPGNLCGNSPQTEENNDKMQTDSPREGALSITDYSPEWAYPEGGVKVLVAGPWTETSDQYTILFDNFPVPSILVQNGLLRCYCPAHEAGLAALQVARAGRVVSDTVVFEYKAGPMLAPSSPASAPLPSLDLRRFSLLQRLQRLHGRLQLKTEPMDDNNQIEDVQLYSNPKFEDRLVVFCQFLSNRSFGNSEGFTTEPGEDSSTILHLAAALGYTKLTTALLRWRQDDNSLALEKEVNLGARDSDNCTPLMVASALGHSDTALVLARWAAGTRREAGARAAAAAARRGGHSTLAAALERIQGDCVFRRPLSLSQKNRAGSLESNLVKRPSIDSGINMADAFRSSSAIDKTDTNSSRWERSMSLPLDSDTEDSFGDMKLGRRMDLALCVVPGETARASPTEGQTSHSGEQDDRVFTLAEQIIAAMPERIKNEGILSCDLDSGAGSEDVLMVPLLDDTSTFSSEFSFEFCDNTYRYTGASTPSSGSVSPGSALSPPPSSPLAPASATLQEFLNTTHFSSLTLNDREQRELYSAAITIQKAYRQYRGRQLQRRAAAAAITIQNCYRRYKQFAYLKQMHAAATVIQRGYRGLRERRLNNTNYVKRTYSQRRQHQAARKIQQFMRQTKIKLQKERAANAKAALRSPDAHQSSSQPITNTHTPNRIIDYLAPESPMNADDDLLIELLFKM</sequence>
<protein>
    <submittedName>
        <fullName evidence="12">(African queen) hypothetical protein</fullName>
    </submittedName>
</protein>
<evidence type="ECO:0000256" key="1">
    <source>
        <dbReference type="ARBA" id="ARBA00004123"/>
    </source>
</evidence>
<dbReference type="PANTHER" id="PTHR23335:SF1">
    <property type="entry name" value="CALMODULIN-BINDING TRANSCRIPTION ACTIVATOR, ISOFORM F"/>
    <property type="match status" value="1"/>
</dbReference>
<evidence type="ECO:0000256" key="10">
    <source>
        <dbReference type="SAM" id="MobiDB-lite"/>
    </source>
</evidence>
<dbReference type="GO" id="GO:0003690">
    <property type="term" value="F:double-stranded DNA binding"/>
    <property type="evidence" value="ECO:0007669"/>
    <property type="project" value="TreeGrafter"/>
</dbReference>
<comment type="subcellular location">
    <subcellularLocation>
        <location evidence="1">Nucleus</location>
    </subcellularLocation>
</comment>
<dbReference type="CDD" id="cd23767">
    <property type="entry name" value="IQCD"/>
    <property type="match status" value="2"/>
</dbReference>
<evidence type="ECO:0000256" key="8">
    <source>
        <dbReference type="ARBA" id="ARBA00023242"/>
    </source>
</evidence>
<evidence type="ECO:0000313" key="13">
    <source>
        <dbReference type="Proteomes" id="UP000789524"/>
    </source>
</evidence>
<dbReference type="PROSITE" id="PS51437">
    <property type="entry name" value="CG_1"/>
    <property type="match status" value="1"/>
</dbReference>
<dbReference type="FunFam" id="2.60.40.10:FF:000089">
    <property type="entry name" value="calmodulin-binding transcription activator 2 isoform X1"/>
    <property type="match status" value="1"/>
</dbReference>
<dbReference type="GO" id="GO:0006357">
    <property type="term" value="P:regulation of transcription by RNA polymerase II"/>
    <property type="evidence" value="ECO:0007669"/>
    <property type="project" value="TreeGrafter"/>
</dbReference>
<dbReference type="Proteomes" id="UP000789524">
    <property type="component" value="Unassembled WGS sequence"/>
</dbReference>
<dbReference type="GO" id="GO:0048731">
    <property type="term" value="P:system development"/>
    <property type="evidence" value="ECO:0007669"/>
    <property type="project" value="UniProtKB-ARBA"/>
</dbReference>
<keyword evidence="3" id="KW-0677">Repeat</keyword>
<keyword evidence="8" id="KW-0539">Nucleus</keyword>
<reference evidence="12" key="1">
    <citation type="submission" date="2021-09" db="EMBL/GenBank/DDBJ databases">
        <authorList>
            <person name="Martin H S."/>
        </authorList>
    </citation>
    <scope>NUCLEOTIDE SEQUENCE</scope>
</reference>
<comment type="subunit">
    <text evidence="9">May interact with calmodulin.</text>
</comment>
<evidence type="ECO:0000256" key="9">
    <source>
        <dbReference type="ARBA" id="ARBA00029480"/>
    </source>
</evidence>
<feature type="region of interest" description="Disordered" evidence="10">
    <location>
        <begin position="1185"/>
        <end position="1207"/>
    </location>
</feature>
<dbReference type="SUPFAM" id="SSF81296">
    <property type="entry name" value="E set domains"/>
    <property type="match status" value="1"/>
</dbReference>
<keyword evidence="6" id="KW-0010">Activator</keyword>
<dbReference type="Gene3D" id="2.60.40.10">
    <property type="entry name" value="Immunoglobulins"/>
    <property type="match status" value="1"/>
</dbReference>
<accession>A0A8J2QG64</accession>
<feature type="domain" description="CG-1" evidence="11">
    <location>
        <begin position="38"/>
        <end position="163"/>
    </location>
</feature>
<organism evidence="12 13">
    <name type="scientific">Danaus chrysippus</name>
    <name type="common">African queen</name>
    <dbReference type="NCBI Taxonomy" id="151541"/>
    <lineage>
        <taxon>Eukaryota</taxon>
        <taxon>Metazoa</taxon>
        <taxon>Ecdysozoa</taxon>
        <taxon>Arthropoda</taxon>
        <taxon>Hexapoda</taxon>
        <taxon>Insecta</taxon>
        <taxon>Pterygota</taxon>
        <taxon>Neoptera</taxon>
        <taxon>Endopterygota</taxon>
        <taxon>Lepidoptera</taxon>
        <taxon>Glossata</taxon>
        <taxon>Ditrysia</taxon>
        <taxon>Papilionoidea</taxon>
        <taxon>Nymphalidae</taxon>
        <taxon>Danainae</taxon>
        <taxon>Danaini</taxon>
        <taxon>Danaina</taxon>
        <taxon>Danaus</taxon>
        <taxon>Anosia</taxon>
    </lineage>
</organism>
<dbReference type="GO" id="GO:0003712">
    <property type="term" value="F:transcription coregulator activity"/>
    <property type="evidence" value="ECO:0007669"/>
    <property type="project" value="TreeGrafter"/>
</dbReference>
<dbReference type="InterPro" id="IPR002909">
    <property type="entry name" value="IPT_dom"/>
</dbReference>
<evidence type="ECO:0000259" key="11">
    <source>
        <dbReference type="PROSITE" id="PS51437"/>
    </source>
</evidence>
<dbReference type="Gene3D" id="1.25.40.20">
    <property type="entry name" value="Ankyrin repeat-containing domain"/>
    <property type="match status" value="1"/>
</dbReference>